<reference evidence="2 3" key="1">
    <citation type="submission" date="2020-05" db="EMBL/GenBank/DDBJ databases">
        <title>Identification and distribution of gene clusters putatively required for synthesis of sphingolipid metabolism inhibitors in phylogenetically diverse species of the filamentous fungus Fusarium.</title>
        <authorList>
            <person name="Kim H.-S."/>
            <person name="Busman M."/>
            <person name="Brown D.W."/>
            <person name="Divon H."/>
            <person name="Uhlig S."/>
            <person name="Proctor R.H."/>
        </authorList>
    </citation>
    <scope>NUCLEOTIDE SEQUENCE [LARGE SCALE GENOMIC DNA]</scope>
    <source>
        <strain evidence="2 3">NRRL 66235</strain>
    </source>
</reference>
<keyword evidence="3" id="KW-1185">Reference proteome</keyword>
<feature type="compositionally biased region" description="Low complexity" evidence="1">
    <location>
        <begin position="131"/>
        <end position="142"/>
    </location>
</feature>
<protein>
    <submittedName>
        <fullName evidence="2">Uncharacterized protein</fullName>
    </submittedName>
</protein>
<sequence>MDKEEGESSGASKGKETRYGPDGKVTYVRQGPPSPPGFRWDQLDPKMMTCSDLQKIPIGAKRLFAAHHKMSTSQLYVTALRNQQRMEAGGEPGPAQDVFRNEDIPDLVATAIKTSEKAKSVNNNGATTKFDGNSNGSSQQDGGHQEGGRAHEDATANGDSDAEEEEDEQEGVKVSG</sequence>
<dbReference type="OrthoDB" id="5091682at2759"/>
<dbReference type="AlphaFoldDB" id="A0A8H5YV30"/>
<feature type="compositionally biased region" description="Acidic residues" evidence="1">
    <location>
        <begin position="160"/>
        <end position="169"/>
    </location>
</feature>
<feature type="region of interest" description="Disordered" evidence="1">
    <location>
        <begin position="111"/>
        <end position="176"/>
    </location>
</feature>
<name>A0A8H5YV30_9HYPO</name>
<evidence type="ECO:0000256" key="1">
    <source>
        <dbReference type="SAM" id="MobiDB-lite"/>
    </source>
</evidence>
<proteinExistence type="predicted"/>
<evidence type="ECO:0000313" key="3">
    <source>
        <dbReference type="Proteomes" id="UP000544331"/>
    </source>
</evidence>
<organism evidence="2 3">
    <name type="scientific">Fusarium mundagurra</name>
    <dbReference type="NCBI Taxonomy" id="1567541"/>
    <lineage>
        <taxon>Eukaryota</taxon>
        <taxon>Fungi</taxon>
        <taxon>Dikarya</taxon>
        <taxon>Ascomycota</taxon>
        <taxon>Pezizomycotina</taxon>
        <taxon>Sordariomycetes</taxon>
        <taxon>Hypocreomycetidae</taxon>
        <taxon>Hypocreales</taxon>
        <taxon>Nectriaceae</taxon>
        <taxon>Fusarium</taxon>
        <taxon>Fusarium fujikuroi species complex</taxon>
    </lineage>
</organism>
<dbReference type="Proteomes" id="UP000544331">
    <property type="component" value="Unassembled WGS sequence"/>
</dbReference>
<evidence type="ECO:0000313" key="2">
    <source>
        <dbReference type="EMBL" id="KAF5719062.1"/>
    </source>
</evidence>
<feature type="region of interest" description="Disordered" evidence="1">
    <location>
        <begin position="1"/>
        <end position="42"/>
    </location>
</feature>
<comment type="caution">
    <text evidence="2">The sequence shown here is derived from an EMBL/GenBank/DDBJ whole genome shotgun (WGS) entry which is preliminary data.</text>
</comment>
<dbReference type="EMBL" id="JAAOAN010000156">
    <property type="protein sequence ID" value="KAF5719062.1"/>
    <property type="molecule type" value="Genomic_DNA"/>
</dbReference>
<accession>A0A8H5YV30</accession>
<gene>
    <name evidence="2" type="ORF">FMUND_4851</name>
</gene>
<feature type="compositionally biased region" description="Basic and acidic residues" evidence="1">
    <location>
        <begin position="143"/>
        <end position="154"/>
    </location>
</feature>